<feature type="compositionally biased region" description="Pro residues" evidence="8">
    <location>
        <begin position="473"/>
        <end position="497"/>
    </location>
</feature>
<dbReference type="EMBL" id="ML170156">
    <property type="protein sequence ID" value="TDL29872.1"/>
    <property type="molecule type" value="Genomic_DNA"/>
</dbReference>
<protein>
    <recommendedName>
        <fullName evidence="7">Transcription initiation factor IIF subunit alpha</fullName>
    </recommendedName>
</protein>
<dbReference type="VEuPathDB" id="FungiDB:BD410DRAFT_893088"/>
<feature type="compositionally biased region" description="Acidic residues" evidence="8">
    <location>
        <begin position="361"/>
        <end position="392"/>
    </location>
</feature>
<comment type="subcellular location">
    <subcellularLocation>
        <location evidence="1 7">Nucleus</location>
    </subcellularLocation>
</comment>
<dbReference type="GO" id="GO:0032968">
    <property type="term" value="P:positive regulation of transcription elongation by RNA polymerase II"/>
    <property type="evidence" value="ECO:0007669"/>
    <property type="project" value="InterPro"/>
</dbReference>
<name>A0A4R5XGF1_9AGAM</name>
<feature type="compositionally biased region" description="Basic and acidic residues" evidence="8">
    <location>
        <begin position="393"/>
        <end position="417"/>
    </location>
</feature>
<dbReference type="PANTHER" id="PTHR13011">
    <property type="entry name" value="TFIIF-ALPHA"/>
    <property type="match status" value="1"/>
</dbReference>
<dbReference type="GO" id="GO:0006367">
    <property type="term" value="P:transcription initiation at RNA polymerase II promoter"/>
    <property type="evidence" value="ECO:0007669"/>
    <property type="project" value="InterPro"/>
</dbReference>
<keyword evidence="5 7" id="KW-0804">Transcription</keyword>
<feature type="compositionally biased region" description="Acidic residues" evidence="8">
    <location>
        <begin position="463"/>
        <end position="472"/>
    </location>
</feature>
<dbReference type="PANTHER" id="PTHR13011:SF0">
    <property type="entry name" value="GENERAL TRANSCRIPTION FACTOR IIF SUBUNIT 1"/>
    <property type="match status" value="1"/>
</dbReference>
<keyword evidence="4 7" id="KW-0238">DNA-binding</keyword>
<feature type="compositionally biased region" description="Basic and acidic residues" evidence="8">
    <location>
        <begin position="349"/>
        <end position="360"/>
    </location>
</feature>
<sequence length="714" mass="77684">MAPKTHDINLLFHPKKKKAPPLVKKESSESTSTPPADRKPRPAGATRPSPKPKLEPDEDVKPSPLPEGDYQEFKLMSTDRKGWRYDIMKFDTRKAVDINGWEKPVKLNRKELKREGSGVETPPQAVGPMLGLDGKPVIGADGRLVMVDADGRPILAQNGMMTPSQMAAKAKEEKNAKKKKFQKKTKQVFPVADEVRQMRKEERYPWVFEDGRQSEVWVGMMEEAAKSTTHALFMPASGEVFKFVPCHRWYKFQKKPTHIIPTLEEAEKLMAQMQKNKDPERWLLHKRNGQGPSAATSAIFKAEFEGRTVAGGSSLVYASHQSLGPGGRRLKTVDSGMRGLFDEDDEEGVDTKRKREKEFGGEGDMDEMEYESDFADDDDKMEPEGMNDDEAKELEACNFHERLKREYKSANKARDDGAVDDEDEEDDNDHLTNAGKAVKKLVQKREQGGVSDSDEEKNPYVSEGEEEDDDEPPPPPTPPTQPEEPPATTVPPTPPKPANRAFQGGGKGTSSKPGSRSASPAPAAAPNLGGIGHSVVAKRATSPKAPKLKTNGASGSRATSPLAPSRASSPPAPSTPSGTPSSRATSPHAGSASVHRPSAKRKATDDASTSNAPSPAPSGAQQPKMKKRKAVPSGVPTAPPGELRDEMVIEWLRNTPNASTRDCIQYFQPCLTDDEKKARFTALVKEVAVLKGGVLTLKASYRDGSVGAASPSPA</sequence>
<evidence type="ECO:0000313" key="9">
    <source>
        <dbReference type="EMBL" id="TDL29872.1"/>
    </source>
</evidence>
<keyword evidence="6 7" id="KW-0539">Nucleus</keyword>
<evidence type="ECO:0000256" key="8">
    <source>
        <dbReference type="SAM" id="MobiDB-lite"/>
    </source>
</evidence>
<dbReference type="GO" id="GO:0003677">
    <property type="term" value="F:DNA binding"/>
    <property type="evidence" value="ECO:0007669"/>
    <property type="project" value="UniProtKB-KW"/>
</dbReference>
<feature type="region of interest" description="Disordered" evidence="8">
    <location>
        <begin position="1"/>
        <end position="73"/>
    </location>
</feature>
<dbReference type="Pfam" id="PF05793">
    <property type="entry name" value="TFIIF_alpha"/>
    <property type="match status" value="1"/>
</dbReference>
<gene>
    <name evidence="9" type="ORF">BD410DRAFT_893088</name>
</gene>
<comment type="function">
    <text evidence="7">TFIIF is a general transcription initiation factor that binds to RNA polymerase II and helps to recruit it to the initiation complex in collaboration with TFIIB. It promotes transcription elongation.</text>
</comment>
<feature type="compositionally biased region" description="Low complexity" evidence="8">
    <location>
        <begin position="607"/>
        <end position="623"/>
    </location>
</feature>
<evidence type="ECO:0000256" key="2">
    <source>
        <dbReference type="ARBA" id="ARBA00005249"/>
    </source>
</evidence>
<organism evidence="9 10">
    <name type="scientific">Rickenella mellea</name>
    <dbReference type="NCBI Taxonomy" id="50990"/>
    <lineage>
        <taxon>Eukaryota</taxon>
        <taxon>Fungi</taxon>
        <taxon>Dikarya</taxon>
        <taxon>Basidiomycota</taxon>
        <taxon>Agaricomycotina</taxon>
        <taxon>Agaricomycetes</taxon>
        <taxon>Hymenochaetales</taxon>
        <taxon>Rickenellaceae</taxon>
        <taxon>Rickenella</taxon>
    </lineage>
</organism>
<dbReference type="GO" id="GO:0005674">
    <property type="term" value="C:transcription factor TFIIF complex"/>
    <property type="evidence" value="ECO:0007669"/>
    <property type="project" value="TreeGrafter"/>
</dbReference>
<proteinExistence type="inferred from homology"/>
<evidence type="ECO:0000313" key="10">
    <source>
        <dbReference type="Proteomes" id="UP000294933"/>
    </source>
</evidence>
<keyword evidence="10" id="KW-1185">Reference proteome</keyword>
<accession>A0A4R5XGF1</accession>
<dbReference type="GO" id="GO:0001096">
    <property type="term" value="F:TFIIF-class transcription factor complex binding"/>
    <property type="evidence" value="ECO:0007669"/>
    <property type="project" value="TreeGrafter"/>
</dbReference>
<comment type="similarity">
    <text evidence="2 7">Belongs to the TFIIF alpha subunit family.</text>
</comment>
<evidence type="ECO:0000256" key="4">
    <source>
        <dbReference type="ARBA" id="ARBA00023125"/>
    </source>
</evidence>
<feature type="compositionally biased region" description="Acidic residues" evidence="8">
    <location>
        <begin position="418"/>
        <end position="428"/>
    </location>
</feature>
<dbReference type="OrthoDB" id="76676at2759"/>
<dbReference type="STRING" id="50990.A0A4R5XGF1"/>
<keyword evidence="3 7" id="KW-0805">Transcription regulation</keyword>
<feature type="compositionally biased region" description="Low complexity" evidence="8">
    <location>
        <begin position="509"/>
        <end position="528"/>
    </location>
</feature>
<evidence type="ECO:0000256" key="6">
    <source>
        <dbReference type="ARBA" id="ARBA00023242"/>
    </source>
</evidence>
<reference evidence="9 10" key="1">
    <citation type="submission" date="2018-06" db="EMBL/GenBank/DDBJ databases">
        <title>A transcriptomic atlas of mushroom development highlights an independent origin of complex multicellularity.</title>
        <authorList>
            <consortium name="DOE Joint Genome Institute"/>
            <person name="Krizsan K."/>
            <person name="Almasi E."/>
            <person name="Merenyi Z."/>
            <person name="Sahu N."/>
            <person name="Viragh M."/>
            <person name="Koszo T."/>
            <person name="Mondo S."/>
            <person name="Kiss B."/>
            <person name="Balint B."/>
            <person name="Kues U."/>
            <person name="Barry K."/>
            <person name="Hegedus J.C."/>
            <person name="Henrissat B."/>
            <person name="Johnson J."/>
            <person name="Lipzen A."/>
            <person name="Ohm R."/>
            <person name="Nagy I."/>
            <person name="Pangilinan J."/>
            <person name="Yan J."/>
            <person name="Xiong Y."/>
            <person name="Grigoriev I.V."/>
            <person name="Hibbett D.S."/>
            <person name="Nagy L.G."/>
        </authorList>
    </citation>
    <scope>NUCLEOTIDE SEQUENCE [LARGE SCALE GENOMIC DNA]</scope>
    <source>
        <strain evidence="9 10">SZMC22713</strain>
    </source>
</reference>
<dbReference type="InterPro" id="IPR011039">
    <property type="entry name" value="TFIIF_interaction"/>
</dbReference>
<dbReference type="Proteomes" id="UP000294933">
    <property type="component" value="Unassembled WGS sequence"/>
</dbReference>
<dbReference type="InterPro" id="IPR008851">
    <property type="entry name" value="TFIIF-alpha"/>
</dbReference>
<evidence type="ECO:0000256" key="3">
    <source>
        <dbReference type="ARBA" id="ARBA00023015"/>
    </source>
</evidence>
<dbReference type="SUPFAM" id="SSF50916">
    <property type="entry name" value="Rap30/74 interaction domains"/>
    <property type="match status" value="1"/>
</dbReference>
<dbReference type="GO" id="GO:0016251">
    <property type="term" value="F:RNA polymerase II general transcription initiation factor activity"/>
    <property type="evidence" value="ECO:0007669"/>
    <property type="project" value="TreeGrafter"/>
</dbReference>
<evidence type="ECO:0000256" key="1">
    <source>
        <dbReference type="ARBA" id="ARBA00004123"/>
    </source>
</evidence>
<feature type="region of interest" description="Disordered" evidence="8">
    <location>
        <begin position="339"/>
        <end position="645"/>
    </location>
</feature>
<evidence type="ECO:0000256" key="5">
    <source>
        <dbReference type="ARBA" id="ARBA00023163"/>
    </source>
</evidence>
<feature type="compositionally biased region" description="Low complexity" evidence="8">
    <location>
        <begin position="556"/>
        <end position="587"/>
    </location>
</feature>
<dbReference type="AlphaFoldDB" id="A0A4R5XGF1"/>
<feature type="compositionally biased region" description="Basic and acidic residues" evidence="8">
    <location>
        <begin position="52"/>
        <end position="61"/>
    </location>
</feature>
<evidence type="ECO:0000256" key="7">
    <source>
        <dbReference type="RuleBase" id="RU366044"/>
    </source>
</evidence>